<dbReference type="Proteomes" id="UP000245207">
    <property type="component" value="Unassembled WGS sequence"/>
</dbReference>
<evidence type="ECO:0000313" key="1">
    <source>
        <dbReference type="EMBL" id="PWA89954.1"/>
    </source>
</evidence>
<sequence length="75" mass="8733">MVDKAIKLILGKEATDNVRVDDVMDKIDEIQEAAGKDKIKFGRSLLERTIKDIIADLKKKAPRKRIFRNNRNRRI</sequence>
<keyword evidence="2" id="KW-1185">Reference proteome</keyword>
<evidence type="ECO:0000313" key="2">
    <source>
        <dbReference type="Proteomes" id="UP000245207"/>
    </source>
</evidence>
<protein>
    <submittedName>
        <fullName evidence="1">Uncharacterized protein</fullName>
    </submittedName>
</protein>
<dbReference type="AlphaFoldDB" id="A0A2U1PW19"/>
<comment type="caution">
    <text evidence="1">The sequence shown here is derived from an EMBL/GenBank/DDBJ whole genome shotgun (WGS) entry which is preliminary data.</text>
</comment>
<proteinExistence type="predicted"/>
<organism evidence="1 2">
    <name type="scientific">Artemisia annua</name>
    <name type="common">Sweet wormwood</name>
    <dbReference type="NCBI Taxonomy" id="35608"/>
    <lineage>
        <taxon>Eukaryota</taxon>
        <taxon>Viridiplantae</taxon>
        <taxon>Streptophyta</taxon>
        <taxon>Embryophyta</taxon>
        <taxon>Tracheophyta</taxon>
        <taxon>Spermatophyta</taxon>
        <taxon>Magnoliopsida</taxon>
        <taxon>eudicotyledons</taxon>
        <taxon>Gunneridae</taxon>
        <taxon>Pentapetalae</taxon>
        <taxon>asterids</taxon>
        <taxon>campanulids</taxon>
        <taxon>Asterales</taxon>
        <taxon>Asteraceae</taxon>
        <taxon>Asteroideae</taxon>
        <taxon>Anthemideae</taxon>
        <taxon>Artemisiinae</taxon>
        <taxon>Artemisia</taxon>
    </lineage>
</organism>
<accession>A0A2U1PW19</accession>
<dbReference type="EMBL" id="PKPP01000668">
    <property type="protein sequence ID" value="PWA89954.1"/>
    <property type="molecule type" value="Genomic_DNA"/>
</dbReference>
<reference evidence="1 2" key="1">
    <citation type="journal article" date="2018" name="Mol. Plant">
        <title>The genome of Artemisia annua provides insight into the evolution of Asteraceae family and artemisinin biosynthesis.</title>
        <authorList>
            <person name="Shen Q."/>
            <person name="Zhang L."/>
            <person name="Liao Z."/>
            <person name="Wang S."/>
            <person name="Yan T."/>
            <person name="Shi P."/>
            <person name="Liu M."/>
            <person name="Fu X."/>
            <person name="Pan Q."/>
            <person name="Wang Y."/>
            <person name="Lv Z."/>
            <person name="Lu X."/>
            <person name="Zhang F."/>
            <person name="Jiang W."/>
            <person name="Ma Y."/>
            <person name="Chen M."/>
            <person name="Hao X."/>
            <person name="Li L."/>
            <person name="Tang Y."/>
            <person name="Lv G."/>
            <person name="Zhou Y."/>
            <person name="Sun X."/>
            <person name="Brodelius P.E."/>
            <person name="Rose J.K.C."/>
            <person name="Tang K."/>
        </authorList>
    </citation>
    <scope>NUCLEOTIDE SEQUENCE [LARGE SCALE GENOMIC DNA]</scope>
    <source>
        <strain evidence="2">cv. Huhao1</strain>
        <tissue evidence="1">Leaf</tissue>
    </source>
</reference>
<gene>
    <name evidence="1" type="ORF">CTI12_AA105960</name>
</gene>
<name>A0A2U1PW19_ARTAN</name>